<dbReference type="AlphaFoldDB" id="A0A8J3ALY5"/>
<dbReference type="RefSeq" id="WP_188379823.1">
    <property type="nucleotide sequence ID" value="NZ_BMDI01000001.1"/>
</dbReference>
<feature type="transmembrane region" description="Helical" evidence="1">
    <location>
        <begin position="64"/>
        <end position="83"/>
    </location>
</feature>
<evidence type="ECO:0000256" key="1">
    <source>
        <dbReference type="SAM" id="Phobius"/>
    </source>
</evidence>
<evidence type="ECO:0000313" key="2">
    <source>
        <dbReference type="EMBL" id="GGI16903.1"/>
    </source>
</evidence>
<keyword evidence="3" id="KW-1185">Reference proteome</keyword>
<accession>A0A8J3ALY5</accession>
<dbReference type="Proteomes" id="UP000642180">
    <property type="component" value="Unassembled WGS sequence"/>
</dbReference>
<dbReference type="EMBL" id="BMDI01000001">
    <property type="protein sequence ID" value="GGI16903.1"/>
    <property type="molecule type" value="Genomic_DNA"/>
</dbReference>
<keyword evidence="1" id="KW-1133">Transmembrane helix</keyword>
<gene>
    <name evidence="2" type="ORF">GCM10008066_06290</name>
</gene>
<evidence type="ECO:0000313" key="3">
    <source>
        <dbReference type="Proteomes" id="UP000642180"/>
    </source>
</evidence>
<protein>
    <submittedName>
        <fullName evidence="2">Uncharacterized protein</fullName>
    </submittedName>
</protein>
<sequence length="85" mass="9323">MDWQNWLGQVGTKLVDGGISYANNNQQIKANNAANLMQLQAMQMQQYNNWGEPYIQGQPVQGNVLGIPPILLIGAIVVAVVMVKN</sequence>
<reference evidence="3" key="1">
    <citation type="journal article" date="2019" name="Int. J. Syst. Evol. Microbiol.">
        <title>The Global Catalogue of Microorganisms (GCM) 10K type strain sequencing project: providing services to taxonomists for standard genome sequencing and annotation.</title>
        <authorList>
            <consortium name="The Broad Institute Genomics Platform"/>
            <consortium name="The Broad Institute Genome Sequencing Center for Infectious Disease"/>
            <person name="Wu L."/>
            <person name="Ma J."/>
        </authorList>
    </citation>
    <scope>NUCLEOTIDE SEQUENCE [LARGE SCALE GENOMIC DNA]</scope>
    <source>
        <strain evidence="3">CCM 2767</strain>
    </source>
</reference>
<keyword evidence="1" id="KW-0812">Transmembrane</keyword>
<comment type="caution">
    <text evidence="2">The sequence shown here is derived from an EMBL/GenBank/DDBJ whole genome shotgun (WGS) entry which is preliminary data.</text>
</comment>
<keyword evidence="1" id="KW-0472">Membrane</keyword>
<name>A0A8J3ALY5_9BURK</name>
<organism evidence="2 3">
    <name type="scientific">Oxalicibacterium faecigallinarum</name>
    <dbReference type="NCBI Taxonomy" id="573741"/>
    <lineage>
        <taxon>Bacteria</taxon>
        <taxon>Pseudomonadati</taxon>
        <taxon>Pseudomonadota</taxon>
        <taxon>Betaproteobacteria</taxon>
        <taxon>Burkholderiales</taxon>
        <taxon>Oxalobacteraceae</taxon>
        <taxon>Oxalicibacterium</taxon>
    </lineage>
</organism>
<proteinExistence type="predicted"/>